<keyword evidence="15 20" id="KW-0496">Mitochondrion</keyword>
<evidence type="ECO:0000256" key="2">
    <source>
        <dbReference type="ARBA" id="ARBA00004448"/>
    </source>
</evidence>
<evidence type="ECO:0000256" key="19">
    <source>
        <dbReference type="PIRSR" id="PIRSR038885-2"/>
    </source>
</evidence>
<comment type="subcellular location">
    <subcellularLocation>
        <location evidence="2">Mitochondrion inner membrane</location>
        <topology evidence="2">Multi-pass membrane protein</topology>
    </subcellularLocation>
</comment>
<dbReference type="GO" id="GO:0016491">
    <property type="term" value="F:oxidoreductase activity"/>
    <property type="evidence" value="ECO:0007669"/>
    <property type="project" value="UniProtKB-UniRule"/>
</dbReference>
<keyword evidence="14" id="KW-0830">Ubiquinone</keyword>
<proteinExistence type="inferred from homology"/>
<comment type="subunit">
    <text evidence="3">The cytochrome bc1 complex contains 3 respiratory subunits (MT-CYB, CYC1 and UQCRFS1), 2 core proteins (UQCRC1 and UQCRC2) and probably 6 low-molecular weight proteins.</text>
</comment>
<dbReference type="GO" id="GO:0006122">
    <property type="term" value="P:mitochondrial electron transport, ubiquinol to cytochrome c"/>
    <property type="evidence" value="ECO:0007669"/>
    <property type="project" value="TreeGrafter"/>
</dbReference>
<evidence type="ECO:0000256" key="15">
    <source>
        <dbReference type="ARBA" id="ARBA00023128"/>
    </source>
</evidence>
<feature type="binding site" evidence="18">
    <location>
        <position position="201"/>
    </location>
    <ligand>
        <name>a ubiquinone</name>
        <dbReference type="ChEBI" id="CHEBI:16389"/>
    </ligand>
</feature>
<keyword evidence="9 19" id="KW-0479">Metal-binding</keyword>
<comment type="cofactor">
    <cofactor evidence="19">
        <name>heme</name>
        <dbReference type="ChEBI" id="CHEBI:30413"/>
    </cofactor>
    <text evidence="19">Binds 2 heme groups non-covalently.</text>
</comment>
<protein>
    <recommendedName>
        <fullName evidence="4 20">Cytochrome b</fullName>
    </recommendedName>
</protein>
<keyword evidence="7 20" id="KW-0679">Respiratory chain</keyword>
<gene>
    <name evidence="23" type="primary">cyt-b</name>
</gene>
<dbReference type="GO" id="GO:0046872">
    <property type="term" value="F:metal ion binding"/>
    <property type="evidence" value="ECO:0007669"/>
    <property type="project" value="UniProtKB-UniRule"/>
</dbReference>
<dbReference type="PROSITE" id="PS51003">
    <property type="entry name" value="CYTB_CTER"/>
    <property type="match status" value="1"/>
</dbReference>
<feature type="binding site" description="axial binding residue" evidence="19">
    <location>
        <position position="83"/>
    </location>
    <ligand>
        <name>heme b</name>
        <dbReference type="ChEBI" id="CHEBI:60344"/>
        <label>b562</label>
    </ligand>
    <ligandPart>
        <name>Fe</name>
        <dbReference type="ChEBI" id="CHEBI:18248"/>
    </ligandPart>
</feature>
<feature type="transmembrane region" description="Helical" evidence="20">
    <location>
        <begin position="178"/>
        <end position="200"/>
    </location>
</feature>
<keyword evidence="11 20" id="KW-0249">Electron transport</keyword>
<feature type="binding site" description="axial binding residue" evidence="19">
    <location>
        <position position="196"/>
    </location>
    <ligand>
        <name>heme b</name>
        <dbReference type="ChEBI" id="CHEBI:60344"/>
        <label>b566</label>
    </ligand>
    <ligandPart>
        <name>Fe</name>
        <dbReference type="ChEBI" id="CHEBI:18248"/>
    </ligandPart>
</feature>
<evidence type="ECO:0000256" key="5">
    <source>
        <dbReference type="ARBA" id="ARBA00022448"/>
    </source>
</evidence>
<feature type="transmembrane region" description="Helical" evidence="20">
    <location>
        <begin position="30"/>
        <end position="56"/>
    </location>
</feature>
<feature type="binding site" description="axial binding residue" evidence="19">
    <location>
        <position position="97"/>
    </location>
    <ligand>
        <name>heme b</name>
        <dbReference type="ChEBI" id="CHEBI:60344"/>
        <label>b566</label>
    </ligand>
    <ligandPart>
        <name>Fe</name>
        <dbReference type="ChEBI" id="CHEBI:18248"/>
    </ligandPart>
</feature>
<keyword evidence="6 19" id="KW-0349">Heme</keyword>
<evidence type="ECO:0000256" key="10">
    <source>
        <dbReference type="ARBA" id="ARBA00022792"/>
    </source>
</evidence>
<keyword evidence="16 20" id="KW-0472">Membrane</keyword>
<dbReference type="InterPro" id="IPR027387">
    <property type="entry name" value="Cytb/b6-like_sf"/>
</dbReference>
<comment type="similarity">
    <text evidence="17 20">Belongs to the cytochrome b family.</text>
</comment>
<comment type="cofactor">
    <cofactor evidence="20">
        <name>heme b</name>
        <dbReference type="ChEBI" id="CHEBI:60344"/>
    </cofactor>
    <text evidence="20">Binds 2 heme groups non-covalently.</text>
</comment>
<reference evidence="23" key="1">
    <citation type="journal article" date="2000" name="Gene">
        <title>Evolutionary aspects of gobioid fishes based upon a phylogenetic analysis of mitochondrial cytochrome b genes.</title>
        <authorList>
            <person name="Akihito"/>
            <person name="Iwata A."/>
            <person name="Kobayashi T."/>
            <person name="Ikeo K."/>
            <person name="Imanishi T."/>
            <person name="Ono H."/>
            <person name="Umehara Y."/>
            <person name="Hamamatsu C."/>
            <person name="Sugiyama K."/>
            <person name="Ikeda Y."/>
            <person name="Sakamoto K."/>
            <person name="Fumihito A."/>
            <person name="Ohno S."/>
            <person name="Gojobori T."/>
        </authorList>
    </citation>
    <scope>NUCLEOTIDE SEQUENCE</scope>
</reference>
<dbReference type="InterPro" id="IPR016174">
    <property type="entry name" value="Di-haem_cyt_TM"/>
</dbReference>
<keyword evidence="8 20" id="KW-0812">Transmembrane</keyword>
<dbReference type="CDD" id="cd00284">
    <property type="entry name" value="Cytochrome_b_N"/>
    <property type="match status" value="1"/>
</dbReference>
<feature type="transmembrane region" description="Helical" evidence="20">
    <location>
        <begin position="229"/>
        <end position="250"/>
    </location>
</feature>
<dbReference type="EMBL" id="AB021237">
    <property type="protein sequence ID" value="BAB21402.1"/>
    <property type="molecule type" value="Genomic_DNA"/>
</dbReference>
<feature type="transmembrane region" description="Helical" evidence="20">
    <location>
        <begin position="288"/>
        <end position="308"/>
    </location>
</feature>
<dbReference type="AlphaFoldDB" id="Q9B9Z4"/>
<dbReference type="GO" id="GO:0005743">
    <property type="term" value="C:mitochondrial inner membrane"/>
    <property type="evidence" value="ECO:0007669"/>
    <property type="project" value="UniProtKB-SubCell"/>
</dbReference>
<dbReference type="CDD" id="cd00290">
    <property type="entry name" value="cytochrome_b_C"/>
    <property type="match status" value="1"/>
</dbReference>
<feature type="transmembrane region" description="Helical" evidence="20">
    <location>
        <begin position="77"/>
        <end position="98"/>
    </location>
</feature>
<dbReference type="Pfam" id="PF00033">
    <property type="entry name" value="Cytochrome_B"/>
    <property type="match status" value="1"/>
</dbReference>
<dbReference type="GO" id="GO:0045275">
    <property type="term" value="C:respiratory chain complex III"/>
    <property type="evidence" value="ECO:0007669"/>
    <property type="project" value="InterPro"/>
</dbReference>
<evidence type="ECO:0000256" key="12">
    <source>
        <dbReference type="ARBA" id="ARBA00022989"/>
    </source>
</evidence>
<dbReference type="InterPro" id="IPR005797">
    <property type="entry name" value="Cyt_b/b6_N"/>
</dbReference>
<evidence type="ECO:0000256" key="9">
    <source>
        <dbReference type="ARBA" id="ARBA00022723"/>
    </source>
</evidence>
<sequence>MAALRKTHPLLKIANDALVDLPAPSNISAWWNFGSLLGLCLGVQLVTGIFLAMHYTADIATAFSSVAHICRDVNFGWLIRNLHANGASFFFICIYLHVGRGLYYGSYLYKETWNIGVVLLLLVMMTAFVGYVLPWGQMSFWGATVITNLLSAVPYVGNTLVQWIWGGFSVDNATLTRFFAFHFLLPFIIAAVTVLHLLFLHETGSNNPTGLNSDADKIPFHPYFSYKDLLGFAIMLLALSSLALFIPNYLGDPDNFTPANPLVTPPHIKPEWYFLFAYAILRSIPNKLGGVLALLASILVLMLVPFLHTSKQRSLTFRPISQFIFWALVADVMILTWIGGMPVEHPYVIIGQIASVLYFAIFLVIFPMAGWLENKLLALNCNSSSAPERRSCKPDAGG</sequence>
<evidence type="ECO:0000256" key="14">
    <source>
        <dbReference type="ARBA" id="ARBA00023075"/>
    </source>
</evidence>
<dbReference type="SUPFAM" id="SSF81648">
    <property type="entry name" value="a domain/subunit of cytochrome bc1 complex (Ubiquinol-cytochrome c reductase)"/>
    <property type="match status" value="1"/>
</dbReference>
<dbReference type="InterPro" id="IPR048260">
    <property type="entry name" value="Cytochrome_b_C_euk/bac"/>
</dbReference>
<evidence type="ECO:0000256" key="11">
    <source>
        <dbReference type="ARBA" id="ARBA00022982"/>
    </source>
</evidence>
<feature type="transmembrane region" description="Helical" evidence="20">
    <location>
        <begin position="320"/>
        <end position="340"/>
    </location>
</feature>
<feature type="transmembrane region" description="Helical" evidence="20">
    <location>
        <begin position="145"/>
        <end position="166"/>
    </location>
</feature>
<dbReference type="InterPro" id="IPR036150">
    <property type="entry name" value="Cyt_b/b6_C_sf"/>
</dbReference>
<evidence type="ECO:0000256" key="20">
    <source>
        <dbReference type="RuleBase" id="RU362117"/>
    </source>
</evidence>
<evidence type="ECO:0000256" key="1">
    <source>
        <dbReference type="ARBA" id="ARBA00002566"/>
    </source>
</evidence>
<feature type="transmembrane region" description="Helical" evidence="20">
    <location>
        <begin position="346"/>
        <end position="366"/>
    </location>
</feature>
<accession>Q9B9Z4</accession>
<keyword evidence="10" id="KW-0999">Mitochondrion inner membrane</keyword>
<evidence type="ECO:0000313" key="23">
    <source>
        <dbReference type="EMBL" id="BAB21402.1"/>
    </source>
</evidence>
<keyword evidence="12 20" id="KW-1133">Transmembrane helix</keyword>
<comment type="function">
    <text evidence="1 20">Component of the ubiquinol-cytochrome c reductase complex (complex III or cytochrome b-c1 complex) that is part of the mitochondrial respiratory chain. The b-c1 complex mediates electron transfer from ubiquinol to cytochrome c. Contributes to the generation of a proton gradient across the mitochondrial membrane that is then used for ATP synthesis.</text>
</comment>
<feature type="binding site" description="axial binding residue" evidence="19">
    <location>
        <position position="182"/>
    </location>
    <ligand>
        <name>heme b</name>
        <dbReference type="ChEBI" id="CHEBI:60344"/>
        <label>b562</label>
    </ligand>
    <ligandPart>
        <name>Fe</name>
        <dbReference type="ChEBI" id="CHEBI:18248"/>
    </ligandPart>
</feature>
<evidence type="ECO:0000256" key="4">
    <source>
        <dbReference type="ARBA" id="ARBA00013531"/>
    </source>
</evidence>
<geneLocation type="mitochondrion" evidence="23"/>
<evidence type="ECO:0000256" key="3">
    <source>
        <dbReference type="ARBA" id="ARBA00011660"/>
    </source>
</evidence>
<name>Q9B9Z4_9TELE</name>
<dbReference type="Gene3D" id="1.20.810.10">
    <property type="entry name" value="Cytochrome Bc1 Complex, Chain C"/>
    <property type="match status" value="1"/>
</dbReference>
<dbReference type="InterPro" id="IPR048259">
    <property type="entry name" value="Cytochrome_b_N_euk/bac"/>
</dbReference>
<dbReference type="InterPro" id="IPR030689">
    <property type="entry name" value="Cytochrome_b"/>
</dbReference>
<evidence type="ECO:0000256" key="13">
    <source>
        <dbReference type="ARBA" id="ARBA00023004"/>
    </source>
</evidence>
<dbReference type="SUPFAM" id="SSF81342">
    <property type="entry name" value="Transmembrane di-heme cytochromes"/>
    <property type="match status" value="1"/>
</dbReference>
<dbReference type="GO" id="GO:0008121">
    <property type="term" value="F:quinol-cytochrome-c reductase activity"/>
    <property type="evidence" value="ECO:0007669"/>
    <property type="project" value="InterPro"/>
</dbReference>
<feature type="domain" description="Cytochrome b/b6 N-terminal region profile" evidence="21">
    <location>
        <begin position="1"/>
        <end position="209"/>
    </location>
</feature>
<evidence type="ECO:0000256" key="17">
    <source>
        <dbReference type="ARBA" id="ARBA00061233"/>
    </source>
</evidence>
<dbReference type="PANTHER" id="PTHR19271:SF16">
    <property type="entry name" value="CYTOCHROME B"/>
    <property type="match status" value="1"/>
</dbReference>
<feature type="transmembrane region" description="Helical" evidence="20">
    <location>
        <begin position="113"/>
        <end position="133"/>
    </location>
</feature>
<dbReference type="Pfam" id="PF00032">
    <property type="entry name" value="Cytochrom_B_C"/>
    <property type="match status" value="1"/>
</dbReference>
<dbReference type="PANTHER" id="PTHR19271">
    <property type="entry name" value="CYTOCHROME B"/>
    <property type="match status" value="1"/>
</dbReference>
<dbReference type="PIRSF" id="PIRSF038885">
    <property type="entry name" value="COB"/>
    <property type="match status" value="1"/>
</dbReference>
<evidence type="ECO:0000256" key="6">
    <source>
        <dbReference type="ARBA" id="ARBA00022617"/>
    </source>
</evidence>
<feature type="domain" description="Cytochrome b/b6 C-terminal region profile" evidence="22">
    <location>
        <begin position="210"/>
        <end position="380"/>
    </location>
</feature>
<organism evidence="23">
    <name type="scientific">Eleotris melanosoma</name>
    <name type="common">broadhead sleeper</name>
    <dbReference type="NCBI Taxonomy" id="86234"/>
    <lineage>
        <taxon>Eukaryota</taxon>
        <taxon>Metazoa</taxon>
        <taxon>Chordata</taxon>
        <taxon>Craniata</taxon>
        <taxon>Vertebrata</taxon>
        <taxon>Euteleostomi</taxon>
        <taxon>Actinopterygii</taxon>
        <taxon>Neopterygii</taxon>
        <taxon>Teleostei</taxon>
        <taxon>Neoteleostei</taxon>
        <taxon>Acanthomorphata</taxon>
        <taxon>Gobiaria</taxon>
        <taxon>Gobiiformes</taxon>
        <taxon>Eleotroidei</taxon>
        <taxon>Eleotridae</taxon>
        <taxon>Eleotrinae</taxon>
        <taxon>Eleotris</taxon>
    </lineage>
</organism>
<evidence type="ECO:0000256" key="16">
    <source>
        <dbReference type="ARBA" id="ARBA00023136"/>
    </source>
</evidence>
<evidence type="ECO:0000256" key="7">
    <source>
        <dbReference type="ARBA" id="ARBA00022660"/>
    </source>
</evidence>
<evidence type="ECO:0000259" key="21">
    <source>
        <dbReference type="PROSITE" id="PS51002"/>
    </source>
</evidence>
<dbReference type="FunFam" id="1.20.810.10:FF:000002">
    <property type="entry name" value="Cytochrome b"/>
    <property type="match status" value="1"/>
</dbReference>
<evidence type="ECO:0000256" key="18">
    <source>
        <dbReference type="PIRSR" id="PIRSR038885-1"/>
    </source>
</evidence>
<dbReference type="PROSITE" id="PS51002">
    <property type="entry name" value="CYTB_NTER"/>
    <property type="match status" value="1"/>
</dbReference>
<dbReference type="InterPro" id="IPR005798">
    <property type="entry name" value="Cyt_b/b6_C"/>
</dbReference>
<keyword evidence="5 20" id="KW-0813">Transport</keyword>
<evidence type="ECO:0000259" key="22">
    <source>
        <dbReference type="PROSITE" id="PS51003"/>
    </source>
</evidence>
<keyword evidence="13 19" id="KW-0408">Iron</keyword>
<evidence type="ECO:0000256" key="8">
    <source>
        <dbReference type="ARBA" id="ARBA00022692"/>
    </source>
</evidence>